<dbReference type="GO" id="GO:0030288">
    <property type="term" value="C:outer membrane-bounded periplasmic space"/>
    <property type="evidence" value="ECO:0007669"/>
    <property type="project" value="TreeGrafter"/>
</dbReference>
<keyword evidence="3 5" id="KW-0378">Hydrolase</keyword>
<dbReference type="OrthoDB" id="9812068at2"/>
<dbReference type="NCBIfam" id="TIGR00225">
    <property type="entry name" value="prc"/>
    <property type="match status" value="1"/>
</dbReference>
<keyword evidence="4 5" id="KW-0720">Serine protease</keyword>
<evidence type="ECO:0000256" key="1">
    <source>
        <dbReference type="ARBA" id="ARBA00009179"/>
    </source>
</evidence>
<dbReference type="EMBL" id="CP036262">
    <property type="protein sequence ID" value="QDS94846.1"/>
    <property type="molecule type" value="Genomic_DNA"/>
</dbReference>
<name>A0A517MIY0_9BACT</name>
<dbReference type="Proteomes" id="UP000320672">
    <property type="component" value="Chromosome"/>
</dbReference>
<evidence type="ECO:0000313" key="8">
    <source>
        <dbReference type="EMBL" id="QDS94846.1"/>
    </source>
</evidence>
<dbReference type="InterPro" id="IPR029045">
    <property type="entry name" value="ClpP/crotonase-like_dom_sf"/>
</dbReference>
<dbReference type="AlphaFoldDB" id="A0A517MIY0"/>
<gene>
    <name evidence="8" type="ORF">FF011L_36280</name>
</gene>
<feature type="compositionally biased region" description="Acidic residues" evidence="6">
    <location>
        <begin position="447"/>
        <end position="477"/>
    </location>
</feature>
<dbReference type="SMART" id="SM00245">
    <property type="entry name" value="TSPc"/>
    <property type="match status" value="1"/>
</dbReference>
<feature type="region of interest" description="Disordered" evidence="6">
    <location>
        <begin position="415"/>
        <end position="484"/>
    </location>
</feature>
<dbReference type="InterPro" id="IPR036034">
    <property type="entry name" value="PDZ_sf"/>
</dbReference>
<reference evidence="8 9" key="1">
    <citation type="submission" date="2019-02" db="EMBL/GenBank/DDBJ databases">
        <title>Deep-cultivation of Planctomycetes and their phenomic and genomic characterization uncovers novel biology.</title>
        <authorList>
            <person name="Wiegand S."/>
            <person name="Jogler M."/>
            <person name="Boedeker C."/>
            <person name="Pinto D."/>
            <person name="Vollmers J."/>
            <person name="Rivas-Marin E."/>
            <person name="Kohn T."/>
            <person name="Peeters S.H."/>
            <person name="Heuer A."/>
            <person name="Rast P."/>
            <person name="Oberbeckmann S."/>
            <person name="Bunk B."/>
            <person name="Jeske O."/>
            <person name="Meyerdierks A."/>
            <person name="Storesund J.E."/>
            <person name="Kallscheuer N."/>
            <person name="Luecker S."/>
            <person name="Lage O.M."/>
            <person name="Pohl T."/>
            <person name="Merkel B.J."/>
            <person name="Hornburger P."/>
            <person name="Mueller R.-W."/>
            <person name="Bruemmer F."/>
            <person name="Labrenz M."/>
            <person name="Spormann A.M."/>
            <person name="Op den Camp H."/>
            <person name="Overmann J."/>
            <person name="Amann R."/>
            <person name="Jetten M.S.M."/>
            <person name="Mascher T."/>
            <person name="Medema M.H."/>
            <person name="Devos D.P."/>
            <person name="Kaster A.-K."/>
            <person name="Ovreas L."/>
            <person name="Rohde M."/>
            <person name="Galperin M.Y."/>
            <person name="Jogler C."/>
        </authorList>
    </citation>
    <scope>NUCLEOTIDE SEQUENCE [LARGE SCALE GENOMIC DNA]</scope>
    <source>
        <strain evidence="8 9">FF011L</strain>
    </source>
</reference>
<dbReference type="GO" id="GO:0007165">
    <property type="term" value="P:signal transduction"/>
    <property type="evidence" value="ECO:0007669"/>
    <property type="project" value="TreeGrafter"/>
</dbReference>
<protein>
    <submittedName>
        <fullName evidence="8">Putative CtpA-like serine protease</fullName>
        <ecNumber evidence="8">3.4.21.-</ecNumber>
    </submittedName>
</protein>
<evidence type="ECO:0000256" key="3">
    <source>
        <dbReference type="ARBA" id="ARBA00022801"/>
    </source>
</evidence>
<dbReference type="KEGG" id="rml:FF011L_36280"/>
<keyword evidence="2 5" id="KW-0645">Protease</keyword>
<dbReference type="Gene3D" id="3.30.750.44">
    <property type="match status" value="1"/>
</dbReference>
<dbReference type="Gene3D" id="2.30.42.10">
    <property type="match status" value="1"/>
</dbReference>
<proteinExistence type="inferred from homology"/>
<dbReference type="SMART" id="SM00228">
    <property type="entry name" value="PDZ"/>
    <property type="match status" value="1"/>
</dbReference>
<evidence type="ECO:0000256" key="5">
    <source>
        <dbReference type="RuleBase" id="RU004404"/>
    </source>
</evidence>
<dbReference type="CDD" id="cd07560">
    <property type="entry name" value="Peptidase_S41_CPP"/>
    <property type="match status" value="1"/>
</dbReference>
<sequence>MPLRNYHILMTVILVSLLCHMAVRRTHSAMILGDAIDKIERFYVDPVEERDLVEAAMSGLTKTLDEHSQFIPPKHFQQFEDFLAQEFYGVGILVEQPEENQPIRVITPLVASPALAAGILPGDRIIKVDGTDVSKMNLEDVSKRLRGPSGTEVSVEVLRDDAPQTIVITRAQIPLDSVVGDYRDENSQWVYRMRDNPRIAMIRCTSFGEKTVAEMKQVLRDLDNDMDGLILDLRGNAGGLLNAAVDICDMFIESGEIVSTRGRDRSQKASSAVATPGTLLDPDIPMVILIDGDSASASEIVSACLQDYNRAKIIGTRSYGKGTVQNVMMMEYGRSAFKLTTARYYRPSGVEIHRRPEATPEDVWGVTPDEGFVIPLSRPQRRAIANRWRRATYPVWKDREVTSLADVDPMVDVIDPLESPLDLPGTTELTDDGDPKPSSDNPQDNTEQTDDEKEPVDEEVIVEETESDGEIDPDLSPDDPRLDPQLWQAVKYLQEQSPDA</sequence>
<comment type="similarity">
    <text evidence="1 5">Belongs to the peptidase S41A family.</text>
</comment>
<dbReference type="Gene3D" id="3.90.226.10">
    <property type="entry name" value="2-enoyl-CoA Hydratase, Chain A, domain 1"/>
    <property type="match status" value="1"/>
</dbReference>
<accession>A0A517MIY0</accession>
<evidence type="ECO:0000256" key="4">
    <source>
        <dbReference type="ARBA" id="ARBA00022825"/>
    </source>
</evidence>
<dbReference type="GO" id="GO:0006508">
    <property type="term" value="P:proteolysis"/>
    <property type="evidence" value="ECO:0007669"/>
    <property type="project" value="UniProtKB-KW"/>
</dbReference>
<keyword evidence="9" id="KW-1185">Reference proteome</keyword>
<evidence type="ECO:0000313" key="9">
    <source>
        <dbReference type="Proteomes" id="UP000320672"/>
    </source>
</evidence>
<dbReference type="CDD" id="cd06782">
    <property type="entry name" value="cpPDZ_CPP-like"/>
    <property type="match status" value="1"/>
</dbReference>
<dbReference type="GO" id="GO:0008236">
    <property type="term" value="F:serine-type peptidase activity"/>
    <property type="evidence" value="ECO:0007669"/>
    <property type="project" value="UniProtKB-KW"/>
</dbReference>
<evidence type="ECO:0000256" key="2">
    <source>
        <dbReference type="ARBA" id="ARBA00022670"/>
    </source>
</evidence>
<dbReference type="SUPFAM" id="SSF52096">
    <property type="entry name" value="ClpP/crotonase"/>
    <property type="match status" value="1"/>
</dbReference>
<dbReference type="InterPro" id="IPR005151">
    <property type="entry name" value="Tail-specific_protease"/>
</dbReference>
<dbReference type="PROSITE" id="PS50106">
    <property type="entry name" value="PDZ"/>
    <property type="match status" value="1"/>
</dbReference>
<dbReference type="EC" id="3.4.21.-" evidence="8"/>
<dbReference type="PANTHER" id="PTHR32060:SF30">
    <property type="entry name" value="CARBOXY-TERMINAL PROCESSING PROTEASE CTPA"/>
    <property type="match status" value="1"/>
</dbReference>
<evidence type="ECO:0000256" key="6">
    <source>
        <dbReference type="SAM" id="MobiDB-lite"/>
    </source>
</evidence>
<dbReference type="InterPro" id="IPR004447">
    <property type="entry name" value="Peptidase_S41A"/>
</dbReference>
<evidence type="ECO:0000259" key="7">
    <source>
        <dbReference type="PROSITE" id="PS50106"/>
    </source>
</evidence>
<dbReference type="Pfam" id="PF03572">
    <property type="entry name" value="Peptidase_S41"/>
    <property type="match status" value="1"/>
</dbReference>
<dbReference type="GO" id="GO:0004175">
    <property type="term" value="F:endopeptidase activity"/>
    <property type="evidence" value="ECO:0007669"/>
    <property type="project" value="TreeGrafter"/>
</dbReference>
<dbReference type="PANTHER" id="PTHR32060">
    <property type="entry name" value="TAIL-SPECIFIC PROTEASE"/>
    <property type="match status" value="1"/>
</dbReference>
<dbReference type="InterPro" id="IPR041489">
    <property type="entry name" value="PDZ_6"/>
</dbReference>
<dbReference type="Pfam" id="PF17820">
    <property type="entry name" value="PDZ_6"/>
    <property type="match status" value="1"/>
</dbReference>
<feature type="domain" description="PDZ" evidence="7">
    <location>
        <begin position="90"/>
        <end position="146"/>
    </location>
</feature>
<dbReference type="InterPro" id="IPR001478">
    <property type="entry name" value="PDZ"/>
</dbReference>
<organism evidence="8 9">
    <name type="scientific">Roseimaritima multifibrata</name>
    <dbReference type="NCBI Taxonomy" id="1930274"/>
    <lineage>
        <taxon>Bacteria</taxon>
        <taxon>Pseudomonadati</taxon>
        <taxon>Planctomycetota</taxon>
        <taxon>Planctomycetia</taxon>
        <taxon>Pirellulales</taxon>
        <taxon>Pirellulaceae</taxon>
        <taxon>Roseimaritima</taxon>
    </lineage>
</organism>
<dbReference type="SUPFAM" id="SSF50156">
    <property type="entry name" value="PDZ domain-like"/>
    <property type="match status" value="1"/>
</dbReference>
<dbReference type="RefSeq" id="WP_145352798.1">
    <property type="nucleotide sequence ID" value="NZ_CP036262.1"/>
</dbReference>